<dbReference type="AlphaFoldDB" id="A0A494W9L3"/>
<reference evidence="1 2" key="1">
    <citation type="submission" date="2018-05" db="EMBL/GenBank/DDBJ databases">
        <title>Complete Genome Sequence of the Nonylphenol-Degrading Bacterium Sphingobium amiense DSM 16289T.</title>
        <authorList>
            <person name="Ootsuka M."/>
            <person name="Nishizawa T."/>
            <person name="Ohta H."/>
        </authorList>
    </citation>
    <scope>NUCLEOTIDE SEQUENCE [LARGE SCALE GENOMIC DNA]</scope>
    <source>
        <strain evidence="1 2">DSM 16289</strain>
    </source>
</reference>
<evidence type="ECO:0008006" key="3">
    <source>
        <dbReference type="Google" id="ProtNLM"/>
    </source>
</evidence>
<dbReference type="EMBL" id="AP018664">
    <property type="protein sequence ID" value="BBD97125.1"/>
    <property type="molecule type" value="Genomic_DNA"/>
</dbReference>
<accession>A0A494W9L3</accession>
<dbReference type="PROSITE" id="PS51257">
    <property type="entry name" value="PROKAR_LIPOPROTEIN"/>
    <property type="match status" value="1"/>
</dbReference>
<evidence type="ECO:0000313" key="1">
    <source>
        <dbReference type="EMBL" id="BBD97125.1"/>
    </source>
</evidence>
<dbReference type="KEGG" id="sami:SAMIE_1006260"/>
<evidence type="ECO:0000313" key="2">
    <source>
        <dbReference type="Proteomes" id="UP000279959"/>
    </source>
</evidence>
<organism evidence="1 2">
    <name type="scientific">Sphingobium amiense</name>
    <dbReference type="NCBI Taxonomy" id="135719"/>
    <lineage>
        <taxon>Bacteria</taxon>
        <taxon>Pseudomonadati</taxon>
        <taxon>Pseudomonadota</taxon>
        <taxon>Alphaproteobacteria</taxon>
        <taxon>Sphingomonadales</taxon>
        <taxon>Sphingomonadaceae</taxon>
        <taxon>Sphingobium</taxon>
    </lineage>
</organism>
<sequence>MKAAFVSLLVALLAGCADLPRDPDRTSEHIAASRSVRIGLVPGDTRFAAAARTRFLKSLTAATTARPVFVSGSTETLLQQLERGELDLVLTPLDPDSPWVTRVTPGPPLADKGTGERRVQYHAVMRNGENRWIMTVEKASRASADPGADT</sequence>
<protein>
    <recommendedName>
        <fullName evidence="3">Lipoprotein</fullName>
    </recommendedName>
</protein>
<gene>
    <name evidence="1" type="ORF">SAMIE_1006260</name>
</gene>
<proteinExistence type="predicted"/>
<dbReference type="RefSeq" id="WP_066698964.1">
    <property type="nucleotide sequence ID" value="NZ_AP018664.1"/>
</dbReference>
<keyword evidence="2" id="KW-1185">Reference proteome</keyword>
<name>A0A494W9L3_9SPHN</name>
<dbReference type="Proteomes" id="UP000279959">
    <property type="component" value="Chromosome"/>
</dbReference>